<accession>A0AAW5ZVH5</accession>
<dbReference type="PANTHER" id="PTHR38340">
    <property type="entry name" value="S-LAYER PROTEIN"/>
    <property type="match status" value="1"/>
</dbReference>
<dbReference type="AlphaFoldDB" id="A0AAW5ZVH5"/>
<dbReference type="InterPro" id="IPR050557">
    <property type="entry name" value="RTX_toxin/Mannuronan_C5-epim"/>
</dbReference>
<comment type="subcellular location">
    <subcellularLocation>
        <location evidence="1">Secreted</location>
    </subcellularLocation>
</comment>
<dbReference type="SUPFAM" id="SSF51120">
    <property type="entry name" value="beta-Roll"/>
    <property type="match status" value="2"/>
</dbReference>
<keyword evidence="2" id="KW-0964">Secreted</keyword>
<dbReference type="InterPro" id="IPR011049">
    <property type="entry name" value="Serralysin-like_metalloprot_C"/>
</dbReference>
<gene>
    <name evidence="5" type="ORF">LBW59_25695</name>
</gene>
<dbReference type="InterPro" id="IPR010566">
    <property type="entry name" value="Haemolys_ca-bd"/>
</dbReference>
<organism evidence="5 6">
    <name type="scientific">Ralstonia solanacearum</name>
    <name type="common">Pseudomonas solanacearum</name>
    <dbReference type="NCBI Taxonomy" id="305"/>
    <lineage>
        <taxon>Bacteria</taxon>
        <taxon>Pseudomonadati</taxon>
        <taxon>Pseudomonadota</taxon>
        <taxon>Betaproteobacteria</taxon>
        <taxon>Burkholderiales</taxon>
        <taxon>Burkholderiaceae</taxon>
        <taxon>Ralstonia</taxon>
        <taxon>Ralstonia solanacearum species complex</taxon>
    </lineage>
</organism>
<feature type="domain" description="Haemolysin-type calcium binding-related" evidence="4">
    <location>
        <begin position="58"/>
        <end position="97"/>
    </location>
</feature>
<proteinExistence type="predicted"/>
<dbReference type="EMBL" id="JAIVFG010000165">
    <property type="protein sequence ID" value="MDB0574119.1"/>
    <property type="molecule type" value="Genomic_DNA"/>
</dbReference>
<dbReference type="InterPro" id="IPR001343">
    <property type="entry name" value="Hemolysn_Ca-bd"/>
</dbReference>
<dbReference type="RefSeq" id="WP_271657517.1">
    <property type="nucleotide sequence ID" value="NZ_JAIVFG010000165.1"/>
</dbReference>
<dbReference type="PROSITE" id="PS00330">
    <property type="entry name" value="HEMOLYSIN_CALCIUM"/>
    <property type="match status" value="1"/>
</dbReference>
<dbReference type="PANTHER" id="PTHR38340:SF1">
    <property type="entry name" value="S-LAYER PROTEIN"/>
    <property type="match status" value="1"/>
</dbReference>
<dbReference type="Gene3D" id="2.150.10.10">
    <property type="entry name" value="Serralysin-like metalloprotease, C-terminal"/>
    <property type="match status" value="1"/>
</dbReference>
<dbReference type="InterPro" id="IPR018511">
    <property type="entry name" value="Hemolysin-typ_Ca-bd_CS"/>
</dbReference>
<evidence type="ECO:0000256" key="3">
    <source>
        <dbReference type="ARBA" id="ARBA00022837"/>
    </source>
</evidence>
<dbReference type="GO" id="GO:0005576">
    <property type="term" value="C:extracellular region"/>
    <property type="evidence" value="ECO:0007669"/>
    <property type="project" value="UniProtKB-SubCell"/>
</dbReference>
<dbReference type="PRINTS" id="PR00313">
    <property type="entry name" value="CABNDNGRPT"/>
</dbReference>
<reference evidence="5" key="1">
    <citation type="submission" date="2021-09" db="EMBL/GenBank/DDBJ databases">
        <title>Genomic analysis of Ralstonia spp.</title>
        <authorList>
            <person name="Aburjaile F."/>
            <person name="Ariute J.C."/>
            <person name="Pais A.K.L."/>
            <person name="Albuquerque G.M.R."/>
            <person name="Silva A.M.F."/>
            <person name="Brenig B."/>
            <person name="Azevedo V."/>
            <person name="Matiuzzi M."/>
            <person name="Ramos R."/>
            <person name="Goes-Neto A."/>
            <person name="Soares S."/>
            <person name="Iseppon A.M.B."/>
            <person name="Souza E."/>
            <person name="Gama M."/>
        </authorList>
    </citation>
    <scope>NUCLEOTIDE SEQUENCE</scope>
    <source>
        <strain evidence="5">CCRMRs91</strain>
    </source>
</reference>
<dbReference type="Proteomes" id="UP001144050">
    <property type="component" value="Unassembled WGS sequence"/>
</dbReference>
<feature type="non-terminal residue" evidence="5">
    <location>
        <position position="1"/>
    </location>
</feature>
<dbReference type="Pfam" id="PF00353">
    <property type="entry name" value="HemolysinCabind"/>
    <property type="match status" value="2"/>
</dbReference>
<name>A0AAW5ZVH5_RALSL</name>
<sequence length="174" mass="17951">GGTGDDQIRLGYYGATLHFNLGDGHDRVSSTGNSGSKTLVFGAGISAADVNATRDGNDMVLHVGSGGDTITITNWFLEDRYRIGQATFADGTKWDQNNFRRLATSLSGTVGNDVLNGWEGDETLTGGDGDDTLTGNGGSDQLYGGAGDDTFRVNNSGTATIDGGDGNDTITAES</sequence>
<keyword evidence="3" id="KW-0106">Calcium</keyword>
<comment type="caution">
    <text evidence="5">The sequence shown here is derived from an EMBL/GenBank/DDBJ whole genome shotgun (WGS) entry which is preliminary data.</text>
</comment>
<protein>
    <submittedName>
        <fullName evidence="5">Calcium-binding protein</fullName>
    </submittedName>
</protein>
<dbReference type="Pfam" id="PF06594">
    <property type="entry name" value="HCBP_related"/>
    <property type="match status" value="1"/>
</dbReference>
<dbReference type="GO" id="GO:0005509">
    <property type="term" value="F:calcium ion binding"/>
    <property type="evidence" value="ECO:0007669"/>
    <property type="project" value="InterPro"/>
</dbReference>
<evidence type="ECO:0000313" key="5">
    <source>
        <dbReference type="EMBL" id="MDB0574119.1"/>
    </source>
</evidence>
<feature type="non-terminal residue" evidence="5">
    <location>
        <position position="174"/>
    </location>
</feature>
<evidence type="ECO:0000313" key="6">
    <source>
        <dbReference type="Proteomes" id="UP001144050"/>
    </source>
</evidence>
<evidence type="ECO:0000256" key="1">
    <source>
        <dbReference type="ARBA" id="ARBA00004613"/>
    </source>
</evidence>
<evidence type="ECO:0000256" key="2">
    <source>
        <dbReference type="ARBA" id="ARBA00022525"/>
    </source>
</evidence>
<evidence type="ECO:0000259" key="4">
    <source>
        <dbReference type="Pfam" id="PF06594"/>
    </source>
</evidence>